<dbReference type="Pfam" id="PF10193">
    <property type="entry name" value="Telomere_reg-2"/>
    <property type="match status" value="1"/>
</dbReference>
<reference evidence="4 5" key="2">
    <citation type="journal article" date="2019" name="G3 (Bethesda)">
        <title>Hybrid Assembly of the Genome of the Entomopathogenic Nematode Steinernema carpocapsae Identifies the X-Chromosome.</title>
        <authorList>
            <person name="Serra L."/>
            <person name="Macchietto M."/>
            <person name="Macias-Munoz A."/>
            <person name="McGill C.J."/>
            <person name="Rodriguez I.M."/>
            <person name="Rodriguez B."/>
            <person name="Murad R."/>
            <person name="Mortazavi A."/>
        </authorList>
    </citation>
    <scope>NUCLEOTIDE SEQUENCE [LARGE SCALE GENOMIC DNA]</scope>
    <source>
        <strain evidence="4 5">ALL</strain>
    </source>
</reference>
<comment type="similarity">
    <text evidence="1">Belongs to the TEL2 family.</text>
</comment>
<dbReference type="GO" id="GO:0005829">
    <property type="term" value="C:cytosol"/>
    <property type="evidence" value="ECO:0007669"/>
    <property type="project" value="TreeGrafter"/>
</dbReference>
<dbReference type="GO" id="GO:0051083">
    <property type="term" value="P:'de novo' cotranslational protein folding"/>
    <property type="evidence" value="ECO:0007669"/>
    <property type="project" value="TreeGrafter"/>
</dbReference>
<name>A0A4U5N405_STECR</name>
<organism evidence="4 5">
    <name type="scientific">Steinernema carpocapsae</name>
    <name type="common">Entomopathogenic nematode</name>
    <dbReference type="NCBI Taxonomy" id="34508"/>
    <lineage>
        <taxon>Eukaryota</taxon>
        <taxon>Metazoa</taxon>
        <taxon>Ecdysozoa</taxon>
        <taxon>Nematoda</taxon>
        <taxon>Chromadorea</taxon>
        <taxon>Rhabditida</taxon>
        <taxon>Tylenchina</taxon>
        <taxon>Panagrolaimomorpha</taxon>
        <taxon>Strongyloidoidea</taxon>
        <taxon>Steinernematidae</taxon>
        <taxon>Steinernema</taxon>
    </lineage>
</organism>
<dbReference type="InterPro" id="IPR038528">
    <property type="entry name" value="TEL2_C_sf"/>
</dbReference>
<dbReference type="STRING" id="34508.A0A4U5N405"/>
<evidence type="ECO:0000256" key="1">
    <source>
        <dbReference type="ARBA" id="ARBA00006133"/>
    </source>
</evidence>
<dbReference type="Gene3D" id="1.25.40.720">
    <property type="entry name" value="Telomere length regulation protein 2, C-terminal domain"/>
    <property type="match status" value="1"/>
</dbReference>
<dbReference type="EMBL" id="AZBU02000005">
    <property type="protein sequence ID" value="TKR77040.1"/>
    <property type="molecule type" value="Genomic_DNA"/>
</dbReference>
<keyword evidence="5" id="KW-1185">Reference proteome</keyword>
<dbReference type="GO" id="GO:0051879">
    <property type="term" value="F:Hsp90 protein binding"/>
    <property type="evidence" value="ECO:0007669"/>
    <property type="project" value="TreeGrafter"/>
</dbReference>
<accession>A0A4U5N405</accession>
<protein>
    <recommendedName>
        <fullName evidence="3">Telomere length regulation protein conserved domain-containing protein</fullName>
    </recommendedName>
</protein>
<dbReference type="OrthoDB" id="10258062at2759"/>
<gene>
    <name evidence="4" type="ORF">L596_018089</name>
</gene>
<evidence type="ECO:0000256" key="2">
    <source>
        <dbReference type="SAM" id="MobiDB-lite"/>
    </source>
</evidence>
<dbReference type="Proteomes" id="UP000298663">
    <property type="component" value="Unassembled WGS sequence"/>
</dbReference>
<sequence>MEFPARILAASERGNIVVILADIEKELQLPGNHDKLVDSLCSTALIPSFVGLLTANEFRERFSKLFTADSLSASRTLTRLISRFSEPTLTPFAFGRLLLVLEEAEKTLLERFIAQNGDLEEARHLTSMICSLPERIGNFVGVEKLKPSDAAKAISNHWDAVFAVLIEALQKERISKIHKLLFVKAVLQNENIFKRIVSWIYDSPNSQQFAKIVLDENLFDRREIEQLLIKLATLGFASSDLFDKLLGDAIKTNEIVKHLYMEKLLVQRLTMGRISDKLAAYTGKHGVAMNGLVKLMKIWADQAKMMCLVDVAYQVQLSKAVLDFGKVVQKSCTEEEKADLSIKVGDTLVRAMNDFLEVAERHRRQMGMFVAETLCVWFSTTPLKFDYEEDDLLVELRQIVADEGEQKPEEMSKEAPEEVVPVGTSSAKPQLDSDDEEEFEVYNTQETPREARNDLSTQTSPSLSMFYIRDCMDGLHDEKDPTRFTIALKSLEALILRRSIGFDDLVVNVAQMMVHLKNIFNLDDFEVNSIFCP</sequence>
<proteinExistence type="inferred from homology"/>
<dbReference type="PANTHER" id="PTHR15830:SF10">
    <property type="entry name" value="TELOMERE LENGTH REGULATION PROTEIN TEL2 HOMOLOG"/>
    <property type="match status" value="1"/>
</dbReference>
<reference evidence="4 5" key="1">
    <citation type="journal article" date="2015" name="Genome Biol.">
        <title>Comparative genomics of Steinernema reveals deeply conserved gene regulatory networks.</title>
        <authorList>
            <person name="Dillman A.R."/>
            <person name="Macchietto M."/>
            <person name="Porter C.F."/>
            <person name="Rogers A."/>
            <person name="Williams B."/>
            <person name="Antoshechkin I."/>
            <person name="Lee M.M."/>
            <person name="Goodwin Z."/>
            <person name="Lu X."/>
            <person name="Lewis E.E."/>
            <person name="Goodrich-Blair H."/>
            <person name="Stock S.P."/>
            <person name="Adams B.J."/>
            <person name="Sternberg P.W."/>
            <person name="Mortazavi A."/>
        </authorList>
    </citation>
    <scope>NUCLEOTIDE SEQUENCE [LARGE SCALE GENOMIC DNA]</scope>
    <source>
        <strain evidence="4 5">ALL</strain>
    </source>
</reference>
<feature type="region of interest" description="Disordered" evidence="2">
    <location>
        <begin position="403"/>
        <end position="436"/>
    </location>
</feature>
<dbReference type="GO" id="GO:0042162">
    <property type="term" value="F:telomeric DNA binding"/>
    <property type="evidence" value="ECO:0007669"/>
    <property type="project" value="TreeGrafter"/>
</dbReference>
<feature type="domain" description="Telomere length regulation protein conserved" evidence="3">
    <location>
        <begin position="466"/>
        <end position="527"/>
    </location>
</feature>
<evidence type="ECO:0000313" key="4">
    <source>
        <dbReference type="EMBL" id="TKR77040.1"/>
    </source>
</evidence>
<dbReference type="AlphaFoldDB" id="A0A4U5N405"/>
<dbReference type="InterPro" id="IPR051970">
    <property type="entry name" value="TEL2_Regulation"/>
</dbReference>
<comment type="caution">
    <text evidence="4">The sequence shown here is derived from an EMBL/GenBank/DDBJ whole genome shotgun (WGS) entry which is preliminary data.</text>
</comment>
<feature type="compositionally biased region" description="Basic and acidic residues" evidence="2">
    <location>
        <begin position="404"/>
        <end position="416"/>
    </location>
</feature>
<dbReference type="PANTHER" id="PTHR15830">
    <property type="entry name" value="TELOMERE LENGTH REGULATION PROTEIN TEL2 FAMILY MEMBER"/>
    <property type="match status" value="1"/>
</dbReference>
<dbReference type="InterPro" id="IPR019337">
    <property type="entry name" value="Telomere_length_regulation_dom"/>
</dbReference>
<evidence type="ECO:0000259" key="3">
    <source>
        <dbReference type="Pfam" id="PF10193"/>
    </source>
</evidence>
<evidence type="ECO:0000313" key="5">
    <source>
        <dbReference type="Proteomes" id="UP000298663"/>
    </source>
</evidence>